<dbReference type="InterPro" id="IPR050960">
    <property type="entry name" value="AB_hydrolase_4_sf"/>
</dbReference>
<dbReference type="EMBL" id="UINC01000961">
    <property type="protein sequence ID" value="SUZ65489.1"/>
    <property type="molecule type" value="Genomic_DNA"/>
</dbReference>
<accession>A0A381PHA9</accession>
<dbReference type="Gene3D" id="3.40.50.1820">
    <property type="entry name" value="alpha/beta hydrolase"/>
    <property type="match status" value="1"/>
</dbReference>
<dbReference type="InterPro" id="IPR029058">
    <property type="entry name" value="AB_hydrolase_fold"/>
</dbReference>
<feature type="domain" description="AB hydrolase-1" evidence="2">
    <location>
        <begin position="68"/>
        <end position="313"/>
    </location>
</feature>
<dbReference type="SUPFAM" id="SSF53474">
    <property type="entry name" value="alpha/beta-Hydrolases"/>
    <property type="match status" value="1"/>
</dbReference>
<dbReference type="AlphaFoldDB" id="A0A381PHA9"/>
<dbReference type="PANTHER" id="PTHR10794">
    <property type="entry name" value="ABHYDROLASE DOMAIN-CONTAINING PROTEIN"/>
    <property type="match status" value="1"/>
</dbReference>
<evidence type="ECO:0000313" key="3">
    <source>
        <dbReference type="EMBL" id="SUZ65489.1"/>
    </source>
</evidence>
<dbReference type="GO" id="GO:0047372">
    <property type="term" value="F:monoacylglycerol lipase activity"/>
    <property type="evidence" value="ECO:0007669"/>
    <property type="project" value="TreeGrafter"/>
</dbReference>
<dbReference type="PIRSF" id="PIRSF005211">
    <property type="entry name" value="Ab_hydro_YheT"/>
    <property type="match status" value="1"/>
</dbReference>
<dbReference type="InterPro" id="IPR012020">
    <property type="entry name" value="ABHD4"/>
</dbReference>
<comment type="similarity">
    <text evidence="1">Belongs to the AB hydrolase superfamily. AB hydrolase 4 family.</text>
</comment>
<dbReference type="GO" id="GO:0034338">
    <property type="term" value="F:short-chain carboxylesterase activity"/>
    <property type="evidence" value="ECO:0007669"/>
    <property type="project" value="TreeGrafter"/>
</dbReference>
<sequence>MPSGPQKEEFEPAWWLPGGHSQTLYRKLSRLEKVRQVRQRIELRDGDFIDVDWATNSALVNKATDLIVVILHGLCGCSGSSYVLSLQRLLSENGVSSVAMNFRGCSGEINRKARAYHSGISDDVEEVFSNLSWSHPKKNFAFVGYSLGGNVLLKWLGESSGNSRIKKAVAVSTPFSLAHCSRAMLQGLGRLYGRYFVRKLLADLNNKKLYFEKVDNLDQLSEINQLGELTGISSIWEFDDKVTAPLHGFKDAEDYYNQCSSFGLLDTIETQTLLVQSQNDPLVPALAIPSSEKLSPHVDLKLSSKGGHVGFISGWSEQWLEQKILQFIQV</sequence>
<gene>
    <name evidence="3" type="ORF">METZ01_LOCUS18343</name>
</gene>
<name>A0A381PHA9_9ZZZZ</name>
<evidence type="ECO:0000259" key="2">
    <source>
        <dbReference type="Pfam" id="PF00561"/>
    </source>
</evidence>
<protein>
    <recommendedName>
        <fullName evidence="2">AB hydrolase-1 domain-containing protein</fullName>
    </recommendedName>
</protein>
<dbReference type="Pfam" id="PF00561">
    <property type="entry name" value="Abhydrolase_1"/>
    <property type="match status" value="1"/>
</dbReference>
<proteinExistence type="inferred from homology"/>
<reference evidence="3" key="1">
    <citation type="submission" date="2018-05" db="EMBL/GenBank/DDBJ databases">
        <authorList>
            <person name="Lanie J.A."/>
            <person name="Ng W.-L."/>
            <person name="Kazmierczak K.M."/>
            <person name="Andrzejewski T.M."/>
            <person name="Davidsen T.M."/>
            <person name="Wayne K.J."/>
            <person name="Tettelin H."/>
            <person name="Glass J.I."/>
            <person name="Rusch D."/>
            <person name="Podicherti R."/>
            <person name="Tsui H.-C.T."/>
            <person name="Winkler M.E."/>
        </authorList>
    </citation>
    <scope>NUCLEOTIDE SEQUENCE</scope>
</reference>
<dbReference type="InterPro" id="IPR000073">
    <property type="entry name" value="AB_hydrolase_1"/>
</dbReference>
<evidence type="ECO:0000256" key="1">
    <source>
        <dbReference type="ARBA" id="ARBA00010884"/>
    </source>
</evidence>
<organism evidence="3">
    <name type="scientific">marine metagenome</name>
    <dbReference type="NCBI Taxonomy" id="408172"/>
    <lineage>
        <taxon>unclassified sequences</taxon>
        <taxon>metagenomes</taxon>
        <taxon>ecological metagenomes</taxon>
    </lineage>
</organism>
<dbReference type="PANTHER" id="PTHR10794:SF94">
    <property type="entry name" value="ESTERASE YHET-RELATED"/>
    <property type="match status" value="1"/>
</dbReference>